<name>A0A7S0N6P0_9CHLO</name>
<keyword evidence="1" id="KW-0862">Zinc</keyword>
<keyword evidence="1" id="KW-0479">Metal-binding</keyword>
<organism evidence="4">
    <name type="scientific">Pyramimonas obovata</name>
    <dbReference type="NCBI Taxonomy" id="1411642"/>
    <lineage>
        <taxon>Eukaryota</taxon>
        <taxon>Viridiplantae</taxon>
        <taxon>Chlorophyta</taxon>
        <taxon>Pyramimonadophyceae</taxon>
        <taxon>Pyramimonadales</taxon>
        <taxon>Pyramimonadaceae</taxon>
        <taxon>Pyramimonas</taxon>
        <taxon>Pyramimonas incertae sedis</taxon>
    </lineage>
</organism>
<proteinExistence type="inferred from homology"/>
<dbReference type="EMBL" id="HBFA01012039">
    <property type="protein sequence ID" value="CAD8660214.1"/>
    <property type="molecule type" value="Transcribed_RNA"/>
</dbReference>
<feature type="compositionally biased region" description="Low complexity" evidence="2">
    <location>
        <begin position="184"/>
        <end position="205"/>
    </location>
</feature>
<feature type="compositionally biased region" description="Low complexity" evidence="2">
    <location>
        <begin position="133"/>
        <end position="142"/>
    </location>
</feature>
<reference evidence="4" key="1">
    <citation type="submission" date="2021-01" db="EMBL/GenBank/DDBJ databases">
        <authorList>
            <person name="Corre E."/>
            <person name="Pelletier E."/>
            <person name="Niang G."/>
            <person name="Scheremetjew M."/>
            <person name="Finn R."/>
            <person name="Kale V."/>
            <person name="Holt S."/>
            <person name="Cochrane G."/>
            <person name="Meng A."/>
            <person name="Brown T."/>
            <person name="Cohen L."/>
        </authorList>
    </citation>
    <scope>NUCLEOTIDE SEQUENCE</scope>
    <source>
        <strain evidence="4">CCMP722</strain>
    </source>
</reference>
<sequence>MGELQVEERQRKRLKSILKSVSTVARKYSDHNPVVSANKPTVTTNNKKKKKKVVKAPVIATRETTIHWADQSYGGQLERVELYSNNLWLSESKPSIAHLPRTASEIEASGNGTGEPVDEKHFSEEDTEDEASGKMSSEGAAKASEEKATPMSAKAAKRLKQKEKAEALKKAQGLRETHKKEKANNAAASRASTSVDSESSVTSATQEPTSQQEAPSPPQKEEDKTLAGKPPLPPSKKAAKERLCKGCSKSVDGSLECPLCVKEAKKANNPDLRSYFCSQPCFKASWAEHKKNAHPSGKGADTGATETAEHGTKGSGDSSGGARQKKAAAAALTAVVMLLQQGKNEMSKGATELKAQKYLDKAAVHYEAAIRLFRQAAAAGLQASEGDSASQYVTGAKMAEADSWRKLAYIRALQPEALGLMPWAQRAYVAACRLYMEVGQSRELASVLVDLARLQLAQTLYNQAQLTMARASALLAALGEGDSALSHASLLKYLAELKTELHLANPVAWDQAVGGQEEDMSMIEQAAAELQTAHKIFVAHQEHIPSAHRVLTSVRYALARATLLAGNLEDAQGHLVAVMADETWKAAEPEKAKMAADMSAKLIARARTAP</sequence>
<dbReference type="PROSITE" id="PS52013">
    <property type="entry name" value="ZF_C6H2"/>
    <property type="match status" value="1"/>
</dbReference>
<protein>
    <recommendedName>
        <fullName evidence="3">C6H2-type domain-containing protein</fullName>
    </recommendedName>
</protein>
<keyword evidence="1" id="KW-0863">Zinc-finger</keyword>
<evidence type="ECO:0000256" key="2">
    <source>
        <dbReference type="SAM" id="MobiDB-lite"/>
    </source>
</evidence>
<feature type="region of interest" description="Disordered" evidence="2">
    <location>
        <begin position="33"/>
        <end position="55"/>
    </location>
</feature>
<evidence type="ECO:0000313" key="4">
    <source>
        <dbReference type="EMBL" id="CAD8660214.1"/>
    </source>
</evidence>
<feature type="compositionally biased region" description="Basic and acidic residues" evidence="2">
    <location>
        <begin position="162"/>
        <end position="183"/>
    </location>
</feature>
<feature type="region of interest" description="Disordered" evidence="2">
    <location>
        <begin position="291"/>
        <end position="324"/>
    </location>
</feature>
<accession>A0A7S0N6P0</accession>
<comment type="similarity">
    <text evidence="1">Belongs to the peptidase M24A family. Methionine aminopeptidase type 1 subfamily.</text>
</comment>
<dbReference type="InterPro" id="IPR031615">
    <property type="entry name" value="Zfn-C6H2"/>
</dbReference>
<feature type="region of interest" description="Disordered" evidence="2">
    <location>
        <begin position="106"/>
        <end position="239"/>
    </location>
</feature>
<dbReference type="Pfam" id="PF15801">
    <property type="entry name" value="zf-C6H2"/>
    <property type="match status" value="1"/>
</dbReference>
<gene>
    <name evidence="4" type="ORF">POBO1169_LOCUS6263</name>
</gene>
<evidence type="ECO:0000256" key="1">
    <source>
        <dbReference type="PROSITE-ProRule" id="PRU01357"/>
    </source>
</evidence>
<evidence type="ECO:0000259" key="3">
    <source>
        <dbReference type="PROSITE" id="PS52013"/>
    </source>
</evidence>
<dbReference type="GO" id="GO:0008270">
    <property type="term" value="F:zinc ion binding"/>
    <property type="evidence" value="ECO:0007669"/>
    <property type="project" value="UniProtKB-KW"/>
</dbReference>
<dbReference type="AlphaFoldDB" id="A0A7S0N6P0"/>
<feature type="domain" description="C6H2-type" evidence="3">
    <location>
        <begin position="241"/>
        <end position="301"/>
    </location>
</feature>